<sequence>MFLSHDNIPIQIRRGGLVGIDKTLALNSGITQFTFLPYHDLNLTAIALFGAVIFYHTPRCDRFGIGCKVLFILLRSSLKTFLSQS</sequence>
<accession>A0A1Z4GDR0</accession>
<organism evidence="1 2">
    <name type="scientific">Anabaenopsis circularis NIES-21</name>
    <dbReference type="NCBI Taxonomy" id="1085406"/>
    <lineage>
        <taxon>Bacteria</taxon>
        <taxon>Bacillati</taxon>
        <taxon>Cyanobacteriota</taxon>
        <taxon>Cyanophyceae</taxon>
        <taxon>Nostocales</taxon>
        <taxon>Nodulariaceae</taxon>
        <taxon>Anabaenopsis</taxon>
    </lineage>
</organism>
<name>A0A1Z4GDR0_9CYAN</name>
<gene>
    <name evidence="1" type="ORF">NIES21_14810</name>
</gene>
<dbReference type="Proteomes" id="UP000218287">
    <property type="component" value="Chromosome"/>
</dbReference>
<keyword evidence="2" id="KW-1185">Reference proteome</keyword>
<dbReference type="AlphaFoldDB" id="A0A1Z4GDR0"/>
<evidence type="ECO:0000313" key="2">
    <source>
        <dbReference type="Proteomes" id="UP000218287"/>
    </source>
</evidence>
<reference evidence="1 2" key="1">
    <citation type="submission" date="2017-06" db="EMBL/GenBank/DDBJ databases">
        <title>Genome sequencing of cyanobaciteial culture collection at National Institute for Environmental Studies (NIES).</title>
        <authorList>
            <person name="Hirose Y."/>
            <person name="Shimura Y."/>
            <person name="Fujisawa T."/>
            <person name="Nakamura Y."/>
            <person name="Kawachi M."/>
        </authorList>
    </citation>
    <scope>NUCLEOTIDE SEQUENCE [LARGE SCALE GENOMIC DNA]</scope>
    <source>
        <strain evidence="1 2">NIES-21</strain>
    </source>
</reference>
<evidence type="ECO:0000313" key="1">
    <source>
        <dbReference type="EMBL" id="BAY15663.1"/>
    </source>
</evidence>
<proteinExistence type="predicted"/>
<dbReference type="EMBL" id="AP018174">
    <property type="protein sequence ID" value="BAY15663.1"/>
    <property type="molecule type" value="Genomic_DNA"/>
</dbReference>
<protein>
    <submittedName>
        <fullName evidence="1">Uncharacterized protein</fullName>
    </submittedName>
</protein>